<keyword evidence="5" id="KW-0472">Membrane</keyword>
<dbReference type="InterPro" id="IPR010432">
    <property type="entry name" value="RDD"/>
</dbReference>
<reference evidence="7" key="1">
    <citation type="journal article" date="2019" name="Nat. Med.">
        <title>A library of human gut bacterial isolates paired with longitudinal multiomics data enables mechanistic microbiome research.</title>
        <authorList>
            <person name="Poyet M."/>
            <person name="Groussin M."/>
            <person name="Gibbons S.M."/>
            <person name="Avila-Pacheco J."/>
            <person name="Jiang X."/>
            <person name="Kearney S.M."/>
            <person name="Perrotta A.R."/>
            <person name="Berdy B."/>
            <person name="Zhao S."/>
            <person name="Lieberman T.D."/>
            <person name="Swanson P.K."/>
            <person name="Smith M."/>
            <person name="Roesemann S."/>
            <person name="Alexander J.E."/>
            <person name="Rich S.A."/>
            <person name="Livny J."/>
            <person name="Vlamakis H."/>
            <person name="Clish C."/>
            <person name="Bullock K."/>
            <person name="Deik A."/>
            <person name="Scott J."/>
            <person name="Pierce K.A."/>
            <person name="Xavier R.J."/>
            <person name="Alm E.J."/>
        </authorList>
    </citation>
    <scope>NUCLEOTIDE SEQUENCE</scope>
    <source>
        <strain evidence="7">BIOML-A179</strain>
    </source>
</reference>
<keyword evidence="4" id="KW-1133">Transmembrane helix</keyword>
<dbReference type="AlphaFoldDB" id="A0A6G2CM02"/>
<name>A0A6G2CM02_9FIRM</name>
<protein>
    <submittedName>
        <fullName evidence="7">RDD family protein</fullName>
    </submittedName>
</protein>
<dbReference type="InterPro" id="IPR051791">
    <property type="entry name" value="Pra-immunoreactive"/>
</dbReference>
<keyword evidence="3" id="KW-0812">Transmembrane</keyword>
<evidence type="ECO:0000256" key="2">
    <source>
        <dbReference type="ARBA" id="ARBA00022475"/>
    </source>
</evidence>
<proteinExistence type="predicted"/>
<dbReference type="Pfam" id="PF06271">
    <property type="entry name" value="RDD"/>
    <property type="match status" value="1"/>
</dbReference>
<dbReference type="GO" id="GO:0005886">
    <property type="term" value="C:plasma membrane"/>
    <property type="evidence" value="ECO:0007669"/>
    <property type="project" value="UniProtKB-SubCell"/>
</dbReference>
<evidence type="ECO:0000259" key="6">
    <source>
        <dbReference type="Pfam" id="PF06271"/>
    </source>
</evidence>
<dbReference type="EMBL" id="WMQV01000008">
    <property type="protein sequence ID" value="MTL93890.1"/>
    <property type="molecule type" value="Genomic_DNA"/>
</dbReference>
<evidence type="ECO:0000313" key="7">
    <source>
        <dbReference type="EMBL" id="MTL93890.1"/>
    </source>
</evidence>
<comment type="subcellular location">
    <subcellularLocation>
        <location evidence="1">Cell membrane</location>
        <topology evidence="1">Multi-pass membrane protein</topology>
    </subcellularLocation>
</comment>
<dbReference type="PANTHER" id="PTHR36115">
    <property type="entry name" value="PROLINE-RICH ANTIGEN HOMOLOG-RELATED"/>
    <property type="match status" value="1"/>
</dbReference>
<dbReference type="RefSeq" id="WP_129821381.1">
    <property type="nucleotide sequence ID" value="NZ_RCYV01000006.1"/>
</dbReference>
<organism evidence="7">
    <name type="scientific">Turicibacter sanguinis</name>
    <dbReference type="NCBI Taxonomy" id="154288"/>
    <lineage>
        <taxon>Bacteria</taxon>
        <taxon>Bacillati</taxon>
        <taxon>Bacillota</taxon>
        <taxon>Erysipelotrichia</taxon>
        <taxon>Erysipelotrichales</taxon>
        <taxon>Turicibacteraceae</taxon>
        <taxon>Turicibacter</taxon>
    </lineage>
</organism>
<evidence type="ECO:0000256" key="3">
    <source>
        <dbReference type="ARBA" id="ARBA00022692"/>
    </source>
</evidence>
<gene>
    <name evidence="7" type="ORF">GMA64_05080</name>
</gene>
<evidence type="ECO:0000256" key="4">
    <source>
        <dbReference type="ARBA" id="ARBA00022989"/>
    </source>
</evidence>
<keyword evidence="2" id="KW-1003">Cell membrane</keyword>
<sequence>MFEMLIRRGVAFFIDFILLLLIFYGNAQFIFTSFDNAGQTFGLQVVIAMIMLQLIYVFIYFIYIPVRMPGQTVGKRIMKIKEVKQNQKEMTVSDYFKRDFLLKFLLSSMTSGFVVIFNAILLTYQSIRKQPLRAFQDYVMKTDVIKVTK</sequence>
<evidence type="ECO:0000256" key="1">
    <source>
        <dbReference type="ARBA" id="ARBA00004651"/>
    </source>
</evidence>
<comment type="caution">
    <text evidence="7">The sequence shown here is derived from an EMBL/GenBank/DDBJ whole genome shotgun (WGS) entry which is preliminary data.</text>
</comment>
<evidence type="ECO:0000256" key="5">
    <source>
        <dbReference type="ARBA" id="ARBA00023136"/>
    </source>
</evidence>
<feature type="domain" description="RDD" evidence="6">
    <location>
        <begin position="6"/>
        <end position="139"/>
    </location>
</feature>
<accession>A0A6G2CM02</accession>